<dbReference type="WBParaSite" id="PTRK_0001055100.1">
    <property type="protein sequence ID" value="PTRK_0001055100.1"/>
    <property type="gene ID" value="PTRK_0001055100"/>
</dbReference>
<organism evidence="10 11">
    <name type="scientific">Parastrongyloides trichosuri</name>
    <name type="common">Possum-specific nematode worm</name>
    <dbReference type="NCBI Taxonomy" id="131310"/>
    <lineage>
        <taxon>Eukaryota</taxon>
        <taxon>Metazoa</taxon>
        <taxon>Ecdysozoa</taxon>
        <taxon>Nematoda</taxon>
        <taxon>Chromadorea</taxon>
        <taxon>Rhabditida</taxon>
        <taxon>Tylenchina</taxon>
        <taxon>Panagrolaimomorpha</taxon>
        <taxon>Strongyloidoidea</taxon>
        <taxon>Strongyloididae</taxon>
        <taxon>Parastrongyloides</taxon>
    </lineage>
</organism>
<evidence type="ECO:0000256" key="5">
    <source>
        <dbReference type="ARBA" id="ARBA00023128"/>
    </source>
</evidence>
<dbReference type="PANTHER" id="PTHR21035:SF2">
    <property type="entry name" value="SMALL RIBOSOMAL SUBUNIT PROTEIN MS26"/>
    <property type="match status" value="1"/>
</dbReference>
<keyword evidence="4" id="KW-0689">Ribosomal protein</keyword>
<evidence type="ECO:0000313" key="11">
    <source>
        <dbReference type="WBParaSite" id="PTRK_0001055100.1"/>
    </source>
</evidence>
<keyword evidence="6" id="KW-0687">Ribonucleoprotein</keyword>
<sequence>MLYREINLSIVFKRFFGRRQPKQGKPPILPPSKKVLYHVINVPWQKKEDVEESLWRRHVYNNAMISLREIFREEVDMKESAGLGLEALRLQEKEELDKFIEMNEERNKKRKEARDIREKEELLVTKEKILEKIEKTMELEEKNINEKKEEVLKLIEESYNFVTKENLDQKLEEALENPTTFSYAIDLNGRVIKEDKPAKYALNVWGTASK</sequence>
<dbReference type="AlphaFoldDB" id="A0A0N4ZPU2"/>
<name>A0A0N4ZPU2_PARTI</name>
<evidence type="ECO:0000256" key="4">
    <source>
        <dbReference type="ARBA" id="ARBA00022980"/>
    </source>
</evidence>
<dbReference type="Proteomes" id="UP000038045">
    <property type="component" value="Unplaced"/>
</dbReference>
<dbReference type="InterPro" id="IPR026140">
    <property type="entry name" value="Ribosomal_mS26"/>
</dbReference>
<keyword evidence="5" id="KW-0496">Mitochondrion</keyword>
<evidence type="ECO:0000256" key="2">
    <source>
        <dbReference type="ARBA" id="ARBA00009672"/>
    </source>
</evidence>
<keyword evidence="3" id="KW-0809">Transit peptide</keyword>
<evidence type="ECO:0000256" key="7">
    <source>
        <dbReference type="ARBA" id="ARBA00035138"/>
    </source>
</evidence>
<protein>
    <recommendedName>
        <fullName evidence="7">Small ribosomal subunit protein mS26</fullName>
    </recommendedName>
    <alternativeName>
        <fullName evidence="8">28S ribosomal protein S26, mitochondrial</fullName>
    </alternativeName>
</protein>
<evidence type="ECO:0000256" key="1">
    <source>
        <dbReference type="ARBA" id="ARBA00004173"/>
    </source>
</evidence>
<dbReference type="GO" id="GO:0005763">
    <property type="term" value="C:mitochondrial small ribosomal subunit"/>
    <property type="evidence" value="ECO:0007669"/>
    <property type="project" value="InterPro"/>
</dbReference>
<accession>A0A0N4ZPU2</accession>
<dbReference type="STRING" id="131310.A0A0N4ZPU2"/>
<comment type="subcellular location">
    <subcellularLocation>
        <location evidence="1">Mitochondrion</location>
    </subcellularLocation>
</comment>
<evidence type="ECO:0000313" key="10">
    <source>
        <dbReference type="Proteomes" id="UP000038045"/>
    </source>
</evidence>
<evidence type="ECO:0000256" key="6">
    <source>
        <dbReference type="ARBA" id="ARBA00023274"/>
    </source>
</evidence>
<feature type="coiled-coil region" evidence="9">
    <location>
        <begin position="99"/>
        <end position="157"/>
    </location>
</feature>
<dbReference type="PANTHER" id="PTHR21035">
    <property type="entry name" value="28S RIBOSOMAL PROTEIN S26, MITOCHONDRIAL"/>
    <property type="match status" value="1"/>
</dbReference>
<evidence type="ECO:0000256" key="9">
    <source>
        <dbReference type="SAM" id="Coils"/>
    </source>
</evidence>
<evidence type="ECO:0000256" key="3">
    <source>
        <dbReference type="ARBA" id="ARBA00022946"/>
    </source>
</evidence>
<dbReference type="Pfam" id="PF14943">
    <property type="entry name" value="MRP-S26"/>
    <property type="match status" value="1"/>
</dbReference>
<keyword evidence="10" id="KW-1185">Reference proteome</keyword>
<proteinExistence type="inferred from homology"/>
<comment type="similarity">
    <text evidence="2">Belongs to the mitochondrion-specific ribosomal protein mS26 family.</text>
</comment>
<evidence type="ECO:0000256" key="8">
    <source>
        <dbReference type="ARBA" id="ARBA00035344"/>
    </source>
</evidence>
<keyword evidence="9" id="KW-0175">Coiled coil</keyword>
<reference evidence="11" key="1">
    <citation type="submission" date="2017-02" db="UniProtKB">
        <authorList>
            <consortium name="WormBaseParasite"/>
        </authorList>
    </citation>
    <scope>IDENTIFICATION</scope>
</reference>